<keyword evidence="2" id="KW-1133">Transmembrane helix</keyword>
<keyword evidence="4" id="KW-1185">Reference proteome</keyword>
<keyword evidence="2" id="KW-0472">Membrane</keyword>
<keyword evidence="2" id="KW-0812">Transmembrane</keyword>
<name>A0AAV2HRS4_LYMST</name>
<dbReference type="Proteomes" id="UP001497497">
    <property type="component" value="Unassembled WGS sequence"/>
</dbReference>
<evidence type="ECO:0000313" key="4">
    <source>
        <dbReference type="Proteomes" id="UP001497497"/>
    </source>
</evidence>
<protein>
    <submittedName>
        <fullName evidence="3">Uncharacterized protein</fullName>
    </submittedName>
</protein>
<feature type="compositionally biased region" description="Low complexity" evidence="1">
    <location>
        <begin position="185"/>
        <end position="200"/>
    </location>
</feature>
<accession>A0AAV2HRS4</accession>
<proteinExistence type="predicted"/>
<sequence>MAELFDSSMEAKGKWQFAADRDNMASTHKPYYPGPCLSSGHRRCVDGSCIASVDLCPEEQQLNQNTIVIMLVVGMAVIIILLVLYCYKQRSLRRRAQNSPIQQTTFESGLGEADNSSLNMPPPTYDEVINTNLYPPTPIFQRNTRTSYGEEPRTPPPNYDAALDILAHSQELVFPTKSQPLTPVVRRSVSTEFSTTTRSSRSSDSDYRRIFSNPDQR</sequence>
<evidence type="ECO:0000256" key="2">
    <source>
        <dbReference type="SAM" id="Phobius"/>
    </source>
</evidence>
<feature type="transmembrane region" description="Helical" evidence="2">
    <location>
        <begin position="67"/>
        <end position="87"/>
    </location>
</feature>
<evidence type="ECO:0000313" key="3">
    <source>
        <dbReference type="EMBL" id="CAL1535269.1"/>
    </source>
</evidence>
<feature type="region of interest" description="Disordered" evidence="1">
    <location>
        <begin position="178"/>
        <end position="217"/>
    </location>
</feature>
<organism evidence="3 4">
    <name type="scientific">Lymnaea stagnalis</name>
    <name type="common">Great pond snail</name>
    <name type="synonym">Helix stagnalis</name>
    <dbReference type="NCBI Taxonomy" id="6523"/>
    <lineage>
        <taxon>Eukaryota</taxon>
        <taxon>Metazoa</taxon>
        <taxon>Spiralia</taxon>
        <taxon>Lophotrochozoa</taxon>
        <taxon>Mollusca</taxon>
        <taxon>Gastropoda</taxon>
        <taxon>Heterobranchia</taxon>
        <taxon>Euthyneura</taxon>
        <taxon>Panpulmonata</taxon>
        <taxon>Hygrophila</taxon>
        <taxon>Lymnaeoidea</taxon>
        <taxon>Lymnaeidae</taxon>
        <taxon>Lymnaea</taxon>
    </lineage>
</organism>
<dbReference type="AlphaFoldDB" id="A0AAV2HRS4"/>
<gene>
    <name evidence="3" type="ORF">GSLYS_00009229001</name>
</gene>
<comment type="caution">
    <text evidence="3">The sequence shown here is derived from an EMBL/GenBank/DDBJ whole genome shotgun (WGS) entry which is preliminary data.</text>
</comment>
<reference evidence="3 4" key="1">
    <citation type="submission" date="2024-04" db="EMBL/GenBank/DDBJ databases">
        <authorList>
            <consortium name="Genoscope - CEA"/>
            <person name="William W."/>
        </authorList>
    </citation>
    <scope>NUCLEOTIDE SEQUENCE [LARGE SCALE GENOMIC DNA]</scope>
</reference>
<dbReference type="EMBL" id="CAXITT010000196">
    <property type="protein sequence ID" value="CAL1535269.1"/>
    <property type="molecule type" value="Genomic_DNA"/>
</dbReference>
<evidence type="ECO:0000256" key="1">
    <source>
        <dbReference type="SAM" id="MobiDB-lite"/>
    </source>
</evidence>